<dbReference type="FunFam" id="1.10.510.10:FF:000095">
    <property type="entry name" value="protein STRUBBELIG-RECEPTOR FAMILY 8"/>
    <property type="match status" value="1"/>
</dbReference>
<comment type="similarity">
    <text evidence="2">Belongs to the UDP-glycosyltransferase family.</text>
</comment>
<dbReference type="PROSITE" id="PS00375">
    <property type="entry name" value="UDPGT"/>
    <property type="match status" value="1"/>
</dbReference>
<evidence type="ECO:0000256" key="1">
    <source>
        <dbReference type="ARBA" id="ARBA00004370"/>
    </source>
</evidence>
<feature type="domain" description="Protein kinase" evidence="12">
    <location>
        <begin position="324"/>
        <end position="599"/>
    </location>
</feature>
<name>A0AA35ZXU3_LACSI</name>
<evidence type="ECO:0000256" key="5">
    <source>
        <dbReference type="ARBA" id="ARBA00022692"/>
    </source>
</evidence>
<dbReference type="InterPro" id="IPR001245">
    <property type="entry name" value="Ser-Thr/Tyr_kinase_cat_dom"/>
</dbReference>
<evidence type="ECO:0000313" key="13">
    <source>
        <dbReference type="EMBL" id="CAI9300905.1"/>
    </source>
</evidence>
<proteinExistence type="inferred from homology"/>
<evidence type="ECO:0000256" key="4">
    <source>
        <dbReference type="ARBA" id="ARBA00022679"/>
    </source>
</evidence>
<keyword evidence="8 11" id="KW-1133">Transmembrane helix</keyword>
<dbReference type="SUPFAM" id="SSF52058">
    <property type="entry name" value="L domain-like"/>
    <property type="match status" value="1"/>
</dbReference>
<dbReference type="CDD" id="cd03784">
    <property type="entry name" value="GT1_Gtf-like"/>
    <property type="match status" value="1"/>
</dbReference>
<keyword evidence="9 11" id="KW-0472">Membrane</keyword>
<dbReference type="Gene3D" id="3.40.50.2000">
    <property type="entry name" value="Glycogen Phosphorylase B"/>
    <property type="match status" value="2"/>
</dbReference>
<evidence type="ECO:0000259" key="12">
    <source>
        <dbReference type="PROSITE" id="PS50011"/>
    </source>
</evidence>
<dbReference type="Gene3D" id="3.30.200.20">
    <property type="entry name" value="Phosphorylase Kinase, domain 1"/>
    <property type="match status" value="1"/>
</dbReference>
<dbReference type="Pfam" id="PF00560">
    <property type="entry name" value="LRR_1"/>
    <property type="match status" value="2"/>
</dbReference>
<dbReference type="Gene3D" id="3.80.10.10">
    <property type="entry name" value="Ribonuclease Inhibitor"/>
    <property type="match status" value="1"/>
</dbReference>
<dbReference type="SUPFAM" id="SSF53756">
    <property type="entry name" value="UDP-Glycosyltransferase/glycogen phosphorylase"/>
    <property type="match status" value="1"/>
</dbReference>
<dbReference type="GO" id="GO:0016020">
    <property type="term" value="C:membrane"/>
    <property type="evidence" value="ECO:0007669"/>
    <property type="project" value="UniProtKB-SubCell"/>
</dbReference>
<evidence type="ECO:0000256" key="8">
    <source>
        <dbReference type="ARBA" id="ARBA00022989"/>
    </source>
</evidence>
<dbReference type="AlphaFoldDB" id="A0AA35ZXU3"/>
<dbReference type="FunFam" id="3.40.50.2000:FF:000019">
    <property type="entry name" value="Glycosyltransferase"/>
    <property type="match status" value="1"/>
</dbReference>
<evidence type="ECO:0000256" key="11">
    <source>
        <dbReference type="SAM" id="Phobius"/>
    </source>
</evidence>
<sequence>MASHGFRFTRSRTASQSFHLLVAAAFGPVRHLPPEDPHSLTVWFLKKKRFSWSDIDCLKAFKASIEDPENVLISWDFNNNTEGYICKFAGIECWHPDENKVLNIKLPDMGLKGTLPLALQNCTSMTGLDLSSNKLFGKLPTNMTKILGFVTTLDLSSNNFSGKIPSSFANCSYLNVLRLGNNRFSGQIPLELRNLNRLKEFSVVNNQLSGQVPYFQNGTEVSYTGNPGLCGHPSLSPCPGTVKKSNTGVIVGAAVGGATIAALIVVFGMLFFMRKVVRKRKDDDPDGNKWAKSIKGAKTIKLSMFENPVSKMRLSDLMKATNSFSKDNIIGSGRTGCLYKAEFEDGSLLMIKRLQDTQHSEKEFASEMSTLGKVKHRNLVPLLGFCVAKKERLLVYKYMANGNLHDKLHLLENDTKPLDWPSRLKIGIGIAKGLAWLHHNCNPRILHRNISSKCILLDSDLEPRISDFGLARLMNPVDTHLSTFVNGEFGDLGYVAPEYARTLVATPKGDVYSFGVVLLELVTGERPTHISKAPETFKGSLPEWVIELSSEGRLQDSIDKSFVEKRNESEVFQFLKIACNCVVQAHKERPSMFEVYQLLRAIGARRSFEDKTRFNQAFSFDANTMSSTRKQPHVLVLSYPAQGHVNPMIQFCKRLVAKGIKTTFATTFSFSKNVHIDLNNTLITFETFSDGFDDNCPDQIVSPDVYFPKLREVGPKSLSDLIQKLGGVNAIVYDGFLPWALDVSKQFKIMGVVFFTQTCAVNNIYYHVNRNLLQIPLSDSDSLVSLPGLPPLEYWETPSFVHKFDLFPAVSDLVFGQFTNIDQADWVLINSFYKLEEEVVNWMGKLWRVRTIGPTLPSMYLDKRLLDDREYGVNVFKPKRVECMNWLNNKPKRSVVYLAFGSLMQPGSEQMKEITCSLSDGGFSFLWVVKSSLEDNIPQEFVDGMSKKGLVVAWCPQLEVLTHESIGCFVTHCGLNSVLEAIGLGVPMVAMPQWSDQTTNAKYVEDVWGVGVRAKQDVNGIVTRRVLDACIRQVMEGEKSIEIRKNATKWRDLAIEAIEEGGTSDKNINEFVAELSLQY</sequence>
<dbReference type="Gene3D" id="1.10.510.10">
    <property type="entry name" value="Transferase(Phosphotransferase) domain 1"/>
    <property type="match status" value="1"/>
</dbReference>
<keyword evidence="14" id="KW-1185">Reference proteome</keyword>
<keyword evidence="6" id="KW-0732">Signal</keyword>
<evidence type="ECO:0000256" key="6">
    <source>
        <dbReference type="ARBA" id="ARBA00022729"/>
    </source>
</evidence>
<organism evidence="13 14">
    <name type="scientific">Lactuca saligna</name>
    <name type="common">Willowleaf lettuce</name>
    <dbReference type="NCBI Taxonomy" id="75948"/>
    <lineage>
        <taxon>Eukaryota</taxon>
        <taxon>Viridiplantae</taxon>
        <taxon>Streptophyta</taxon>
        <taxon>Embryophyta</taxon>
        <taxon>Tracheophyta</taxon>
        <taxon>Spermatophyta</taxon>
        <taxon>Magnoliopsida</taxon>
        <taxon>eudicotyledons</taxon>
        <taxon>Gunneridae</taxon>
        <taxon>Pentapetalae</taxon>
        <taxon>asterids</taxon>
        <taxon>campanulids</taxon>
        <taxon>Asterales</taxon>
        <taxon>Asteraceae</taxon>
        <taxon>Cichorioideae</taxon>
        <taxon>Cichorieae</taxon>
        <taxon>Lactucinae</taxon>
        <taxon>Lactuca</taxon>
    </lineage>
</organism>
<dbReference type="Proteomes" id="UP001177003">
    <property type="component" value="Chromosome 9"/>
</dbReference>
<keyword evidence="3" id="KW-0433">Leucine-rich repeat</keyword>
<dbReference type="GO" id="GO:0008194">
    <property type="term" value="F:UDP-glycosyltransferase activity"/>
    <property type="evidence" value="ECO:0007669"/>
    <property type="project" value="InterPro"/>
</dbReference>
<dbReference type="Pfam" id="PF07714">
    <property type="entry name" value="PK_Tyr_Ser-Thr"/>
    <property type="match status" value="1"/>
</dbReference>
<keyword evidence="7" id="KW-0677">Repeat</keyword>
<dbReference type="GO" id="GO:0005524">
    <property type="term" value="F:ATP binding"/>
    <property type="evidence" value="ECO:0007669"/>
    <property type="project" value="InterPro"/>
</dbReference>
<dbReference type="InterPro" id="IPR011009">
    <property type="entry name" value="Kinase-like_dom_sf"/>
</dbReference>
<dbReference type="FunFam" id="3.80.10.10:FF:000400">
    <property type="entry name" value="Nuclear pore complex protein NUP107"/>
    <property type="match status" value="1"/>
</dbReference>
<protein>
    <recommendedName>
        <fullName evidence="12">Protein kinase domain-containing protein</fullName>
    </recommendedName>
</protein>
<dbReference type="InterPro" id="IPR032675">
    <property type="entry name" value="LRR_dom_sf"/>
</dbReference>
<dbReference type="CDD" id="cd14066">
    <property type="entry name" value="STKc_IRAK"/>
    <property type="match status" value="1"/>
</dbReference>
<evidence type="ECO:0000256" key="7">
    <source>
        <dbReference type="ARBA" id="ARBA00022737"/>
    </source>
</evidence>
<keyword evidence="5 11" id="KW-0812">Transmembrane</keyword>
<feature type="transmembrane region" description="Helical" evidence="11">
    <location>
        <begin position="249"/>
        <end position="272"/>
    </location>
</feature>
<accession>A0AA35ZXU3</accession>
<dbReference type="SUPFAM" id="SSF56112">
    <property type="entry name" value="Protein kinase-like (PK-like)"/>
    <property type="match status" value="1"/>
</dbReference>
<keyword evidence="10" id="KW-0325">Glycoprotein</keyword>
<dbReference type="InterPro" id="IPR002213">
    <property type="entry name" value="UDP_glucos_trans"/>
</dbReference>
<dbReference type="InterPro" id="IPR001611">
    <property type="entry name" value="Leu-rich_rpt"/>
</dbReference>
<comment type="subcellular location">
    <subcellularLocation>
        <location evidence="1">Membrane</location>
    </subcellularLocation>
</comment>
<dbReference type="Pfam" id="PF00201">
    <property type="entry name" value="UDPGT"/>
    <property type="match status" value="1"/>
</dbReference>
<dbReference type="PANTHER" id="PTHR48056:SF18">
    <property type="entry name" value="NON-SPECIFIC SERINE_THREONINE PROTEIN KINASE"/>
    <property type="match status" value="1"/>
</dbReference>
<dbReference type="EMBL" id="OX465085">
    <property type="protein sequence ID" value="CAI9300905.1"/>
    <property type="molecule type" value="Genomic_DNA"/>
</dbReference>
<dbReference type="InterPro" id="IPR035595">
    <property type="entry name" value="UDP_glycos_trans_CS"/>
</dbReference>
<evidence type="ECO:0000256" key="2">
    <source>
        <dbReference type="ARBA" id="ARBA00009995"/>
    </source>
</evidence>
<dbReference type="InterPro" id="IPR050647">
    <property type="entry name" value="Plant_LRR-RLKs"/>
</dbReference>
<evidence type="ECO:0000256" key="10">
    <source>
        <dbReference type="ARBA" id="ARBA00023180"/>
    </source>
</evidence>
<dbReference type="FunFam" id="3.30.200.20:FF:000428">
    <property type="entry name" value="Inactive LRR receptor-like serine/threonine-protein kinase BIR2"/>
    <property type="match status" value="1"/>
</dbReference>
<dbReference type="PANTHER" id="PTHR48056">
    <property type="entry name" value="LRR RECEPTOR-LIKE SERINE/THREONINE-PROTEIN KINASE-RELATED"/>
    <property type="match status" value="1"/>
</dbReference>
<evidence type="ECO:0000256" key="3">
    <source>
        <dbReference type="ARBA" id="ARBA00022614"/>
    </source>
</evidence>
<dbReference type="Pfam" id="PF08263">
    <property type="entry name" value="LRRNT_2"/>
    <property type="match status" value="1"/>
</dbReference>
<gene>
    <name evidence="13" type="ORF">LSALG_LOCUS39505</name>
</gene>
<dbReference type="InterPro" id="IPR013210">
    <property type="entry name" value="LRR_N_plant-typ"/>
</dbReference>
<evidence type="ECO:0000313" key="14">
    <source>
        <dbReference type="Proteomes" id="UP001177003"/>
    </source>
</evidence>
<keyword evidence="4" id="KW-0808">Transferase</keyword>
<dbReference type="InterPro" id="IPR000719">
    <property type="entry name" value="Prot_kinase_dom"/>
</dbReference>
<evidence type="ECO:0000256" key="9">
    <source>
        <dbReference type="ARBA" id="ARBA00023136"/>
    </source>
</evidence>
<dbReference type="GO" id="GO:0033612">
    <property type="term" value="F:receptor serine/threonine kinase binding"/>
    <property type="evidence" value="ECO:0007669"/>
    <property type="project" value="TreeGrafter"/>
</dbReference>
<dbReference type="GO" id="GO:0004672">
    <property type="term" value="F:protein kinase activity"/>
    <property type="evidence" value="ECO:0007669"/>
    <property type="project" value="InterPro"/>
</dbReference>
<dbReference type="PROSITE" id="PS50011">
    <property type="entry name" value="PROTEIN_KINASE_DOM"/>
    <property type="match status" value="1"/>
</dbReference>
<reference evidence="13" key="1">
    <citation type="submission" date="2023-04" db="EMBL/GenBank/DDBJ databases">
        <authorList>
            <person name="Vijverberg K."/>
            <person name="Xiong W."/>
            <person name="Schranz E."/>
        </authorList>
    </citation>
    <scope>NUCLEOTIDE SEQUENCE</scope>
</reference>